<sequence>MKRIIFLLILIQGALLAACDPTKDLNQPKTEETRSMIIGGVPVHDQDYLLPKQEASVRPEQTDPSQIY</sequence>
<proteinExistence type="predicted"/>
<protein>
    <submittedName>
        <fullName evidence="1">Uncharacterized protein</fullName>
    </submittedName>
</protein>
<dbReference type="RefSeq" id="WP_005179579.1">
    <property type="nucleotide sequence ID" value="NZ_CAXNYR010000002.1"/>
</dbReference>
<evidence type="ECO:0000313" key="1">
    <source>
        <dbReference type="EMBL" id="QIC69570.1"/>
    </source>
</evidence>
<accession>A0A6C0Y0L7</accession>
<dbReference type="EMBL" id="CP044455">
    <property type="protein sequence ID" value="QIC69570.1"/>
    <property type="molecule type" value="Genomic_DNA"/>
</dbReference>
<organism evidence="1 2">
    <name type="scientific">Acinetobacter indicus</name>
    <dbReference type="NCBI Taxonomy" id="756892"/>
    <lineage>
        <taxon>Bacteria</taxon>
        <taxon>Pseudomonadati</taxon>
        <taxon>Pseudomonadota</taxon>
        <taxon>Gammaproteobacteria</taxon>
        <taxon>Moraxellales</taxon>
        <taxon>Moraxellaceae</taxon>
        <taxon>Acinetobacter</taxon>
    </lineage>
</organism>
<evidence type="ECO:0000313" key="2">
    <source>
        <dbReference type="Proteomes" id="UP000503440"/>
    </source>
</evidence>
<dbReference type="AlphaFoldDB" id="A0A6C0Y0L7"/>
<gene>
    <name evidence="1" type="ORF">FSC09_03685</name>
</gene>
<name>A0A6C0Y0L7_9GAMM</name>
<dbReference type="Proteomes" id="UP000503440">
    <property type="component" value="Chromosome"/>
</dbReference>
<reference evidence="1 2" key="1">
    <citation type="submission" date="2019-09" db="EMBL/GenBank/DDBJ databases">
        <title>Non-baumannii Acinetobacter spp. carrying blaNDM-1 isolated in China.</title>
        <authorList>
            <person name="Cui C."/>
            <person name="Chen C."/>
            <person name="Sun J."/>
            <person name="Liu Y."/>
        </authorList>
    </citation>
    <scope>NUCLEOTIDE SEQUENCE [LARGE SCALE GENOMIC DNA]</scope>
    <source>
        <strain evidence="1 2">B18</strain>
    </source>
</reference>
<dbReference type="PROSITE" id="PS51257">
    <property type="entry name" value="PROKAR_LIPOPROTEIN"/>
    <property type="match status" value="1"/>
</dbReference>
<dbReference type="NCBIfam" id="NF038215">
    <property type="entry name" value="acineto_lipo_PV"/>
    <property type="match status" value="1"/>
</dbReference>